<evidence type="ECO:0000256" key="2">
    <source>
        <dbReference type="HAMAP-Rule" id="MF_00984"/>
    </source>
</evidence>
<protein>
    <recommendedName>
        <fullName evidence="2 3">Single-stranded DNA-binding protein</fullName>
        <shortName evidence="2">SSB</shortName>
    </recommendedName>
</protein>
<evidence type="ECO:0000256" key="4">
    <source>
        <dbReference type="SAM" id="MobiDB-lite"/>
    </source>
</evidence>
<dbReference type="InterPro" id="IPR011344">
    <property type="entry name" value="ssDNA-bd"/>
</dbReference>
<dbReference type="GO" id="GO:0006260">
    <property type="term" value="P:DNA replication"/>
    <property type="evidence" value="ECO:0007669"/>
    <property type="project" value="InterPro"/>
</dbReference>
<accession>A0A1F4RBP7</accession>
<evidence type="ECO:0000256" key="3">
    <source>
        <dbReference type="PIRNR" id="PIRNR002070"/>
    </source>
</evidence>
<dbReference type="EMBL" id="METP01000040">
    <property type="protein sequence ID" value="OGC05546.1"/>
    <property type="molecule type" value="Genomic_DNA"/>
</dbReference>
<dbReference type="NCBIfam" id="TIGR00621">
    <property type="entry name" value="ssb"/>
    <property type="match status" value="1"/>
</dbReference>
<organism evidence="5 6">
    <name type="scientific">candidate division WOR-1 bacterium RIFCSPLOWO2_02_FULL_46_20</name>
    <dbReference type="NCBI Taxonomy" id="1802567"/>
    <lineage>
        <taxon>Bacteria</taxon>
        <taxon>Bacillati</taxon>
        <taxon>Saganbacteria</taxon>
    </lineage>
</organism>
<comment type="caution">
    <text evidence="2">Lacks conserved residue(s) required for the propagation of feature annotation.</text>
</comment>
<dbReference type="InterPro" id="IPR012340">
    <property type="entry name" value="NA-bd_OB-fold"/>
</dbReference>
<dbReference type="CDD" id="cd04496">
    <property type="entry name" value="SSB_OBF"/>
    <property type="match status" value="1"/>
</dbReference>
<dbReference type="GO" id="GO:0009295">
    <property type="term" value="C:nucleoid"/>
    <property type="evidence" value="ECO:0007669"/>
    <property type="project" value="TreeGrafter"/>
</dbReference>
<name>A0A1F4RBP7_UNCSA</name>
<dbReference type="AlphaFoldDB" id="A0A1F4RBP7"/>
<dbReference type="PROSITE" id="PS50935">
    <property type="entry name" value="SSB"/>
    <property type="match status" value="1"/>
</dbReference>
<keyword evidence="1 2" id="KW-0238">DNA-binding</keyword>
<dbReference type="PANTHER" id="PTHR10302:SF27">
    <property type="entry name" value="SINGLE-STRANDED DNA-BINDING PROTEIN"/>
    <property type="match status" value="1"/>
</dbReference>
<dbReference type="SUPFAM" id="SSF50249">
    <property type="entry name" value="Nucleic acid-binding proteins"/>
    <property type="match status" value="1"/>
</dbReference>
<dbReference type="HAMAP" id="MF_00984">
    <property type="entry name" value="SSB"/>
    <property type="match status" value="1"/>
</dbReference>
<evidence type="ECO:0000313" key="6">
    <source>
        <dbReference type="Proteomes" id="UP000176938"/>
    </source>
</evidence>
<comment type="subunit">
    <text evidence="2">Homotetramer.</text>
</comment>
<gene>
    <name evidence="5" type="ORF">A3H38_06160</name>
</gene>
<reference evidence="5 6" key="1">
    <citation type="journal article" date="2016" name="Nat. Commun.">
        <title>Thousands of microbial genomes shed light on interconnected biogeochemical processes in an aquifer system.</title>
        <authorList>
            <person name="Anantharaman K."/>
            <person name="Brown C.T."/>
            <person name="Hug L.A."/>
            <person name="Sharon I."/>
            <person name="Castelle C.J."/>
            <person name="Probst A.J."/>
            <person name="Thomas B.C."/>
            <person name="Singh A."/>
            <person name="Wilkins M.J."/>
            <person name="Karaoz U."/>
            <person name="Brodie E.L."/>
            <person name="Williams K.H."/>
            <person name="Hubbard S.S."/>
            <person name="Banfield J.F."/>
        </authorList>
    </citation>
    <scope>NUCLEOTIDE SEQUENCE [LARGE SCALE GENOMIC DNA]</scope>
</reference>
<dbReference type="Gene3D" id="2.40.50.140">
    <property type="entry name" value="Nucleic acid-binding proteins"/>
    <property type="match status" value="1"/>
</dbReference>
<dbReference type="Proteomes" id="UP000176938">
    <property type="component" value="Unassembled WGS sequence"/>
</dbReference>
<evidence type="ECO:0000313" key="5">
    <source>
        <dbReference type="EMBL" id="OGC05546.1"/>
    </source>
</evidence>
<dbReference type="GO" id="GO:0003697">
    <property type="term" value="F:single-stranded DNA binding"/>
    <property type="evidence" value="ECO:0007669"/>
    <property type="project" value="UniProtKB-UniRule"/>
</dbReference>
<evidence type="ECO:0000256" key="1">
    <source>
        <dbReference type="ARBA" id="ARBA00023125"/>
    </source>
</evidence>
<feature type="region of interest" description="Disordered" evidence="4">
    <location>
        <begin position="109"/>
        <end position="133"/>
    </location>
</feature>
<comment type="caution">
    <text evidence="5">The sequence shown here is derived from an EMBL/GenBank/DDBJ whole genome shotgun (WGS) entry which is preliminary data.</text>
</comment>
<proteinExistence type="inferred from homology"/>
<dbReference type="PIRSF" id="PIRSF002070">
    <property type="entry name" value="SSB"/>
    <property type="match status" value="1"/>
</dbReference>
<sequence>MYNKVFLIGNLTRDPELRYTTSGIPAARFAIAVNRFKSKDAGGGQDVDFINIVAWRRLAEICGEYLKKGRPVAVEGVLQIRSYQDKTGATRTMTEVVLDNMQMLGSKSPAQARDLSADKQNPESVIESDEIPF</sequence>
<dbReference type="PANTHER" id="PTHR10302">
    <property type="entry name" value="SINGLE-STRANDED DNA-BINDING PROTEIN"/>
    <property type="match status" value="1"/>
</dbReference>
<dbReference type="Pfam" id="PF00436">
    <property type="entry name" value="SSB"/>
    <property type="match status" value="1"/>
</dbReference>
<dbReference type="InterPro" id="IPR000424">
    <property type="entry name" value="Primosome_PriB/ssb"/>
</dbReference>